<keyword evidence="8 9" id="KW-0012">Acyltransferase</keyword>
<dbReference type="GO" id="GO:0016746">
    <property type="term" value="F:acyltransferase activity"/>
    <property type="evidence" value="ECO:0007669"/>
    <property type="project" value="UniProtKB-KW"/>
</dbReference>
<evidence type="ECO:0000256" key="7">
    <source>
        <dbReference type="ARBA" id="ARBA00023136"/>
    </source>
</evidence>
<evidence type="ECO:0000259" key="10">
    <source>
        <dbReference type="PROSITE" id="PS50263"/>
    </source>
</evidence>
<keyword evidence="7 9" id="KW-0472">Membrane</keyword>
<dbReference type="EMBL" id="CP030941">
    <property type="protein sequence ID" value="UUP17790.1"/>
    <property type="molecule type" value="Genomic_DNA"/>
</dbReference>
<keyword evidence="3 9" id="KW-1003">Cell membrane</keyword>
<dbReference type="PANTHER" id="PTHR38686:SF1">
    <property type="entry name" value="APOLIPOPROTEIN N-ACYLTRANSFERASE"/>
    <property type="match status" value="1"/>
</dbReference>
<comment type="pathway">
    <text evidence="9">Protein modification; lipoprotein biosynthesis (N-acyl transfer).</text>
</comment>
<dbReference type="InterPro" id="IPR045378">
    <property type="entry name" value="LNT_N"/>
</dbReference>
<gene>
    <name evidence="9 11" type="primary">lnt</name>
    <name evidence="11" type="ORF">NTH_02265</name>
</gene>
<feature type="transmembrane region" description="Helical" evidence="9">
    <location>
        <begin position="32"/>
        <end position="52"/>
    </location>
</feature>
<evidence type="ECO:0000256" key="1">
    <source>
        <dbReference type="ARBA" id="ARBA00004651"/>
    </source>
</evidence>
<organism evidence="11 12">
    <name type="scientific">Nitratireductor thuwali</name>
    <dbReference type="NCBI Taxonomy" id="2267699"/>
    <lineage>
        <taxon>Bacteria</taxon>
        <taxon>Pseudomonadati</taxon>
        <taxon>Pseudomonadota</taxon>
        <taxon>Alphaproteobacteria</taxon>
        <taxon>Hyphomicrobiales</taxon>
        <taxon>Phyllobacteriaceae</taxon>
        <taxon>Nitratireductor</taxon>
    </lineage>
</organism>
<dbReference type="InterPro" id="IPR003010">
    <property type="entry name" value="C-N_Hydrolase"/>
</dbReference>
<feature type="transmembrane region" description="Helical" evidence="9">
    <location>
        <begin position="204"/>
        <end position="222"/>
    </location>
</feature>
<keyword evidence="5 9" id="KW-0812">Transmembrane</keyword>
<sequence length="514" mass="54330">MESLAGWVILLWGWPRRLCALAAGGVAALALAPVDFLAAGFIAFCLLVWLLDGAVGRGGVIGRAFPFFSTGWWFGFGYFLAGMWWLGVPLLSEGGEHAWALPVVTIGLPALLAVTYGTAALFARPFWDDGLGRVAGLAFGFGFAEWLRALVLSGFAWNTIGYTAMPSPLFMQLLPLAGPAGMSAIAVFVFAAPALLGGRKHVRSGLAVAMILAVATVGYGFFRLSDATEAERHIPIRIVQTSGPAARGDAAADLVMFSRAPPMRDGLSPRFVIWPERALPFTPSERADVLDALAEALGPDQTLIAGTLRTESGTGNTDRRVYNAAVKVNGAGEIADAADQTRMVPFADYIPLADHLRQLGFEQLGLDYALGSSRRLFATEGGLAALPLLGGETVIPFAAREQKGEADFIVALASDGAYSGTSQPYQHLRQAQFRAAEACLSMARASAGGISAVIDAHGRVLDGLADNANGMLDVRLPVIRAECTNFAVFGVEGLSFIAVFAILALLIRMRGRSV</sequence>
<dbReference type="EC" id="2.3.1.269" evidence="9"/>
<feature type="transmembrane region" description="Helical" evidence="9">
    <location>
        <begin position="64"/>
        <end position="87"/>
    </location>
</feature>
<feature type="domain" description="CN hydrolase" evidence="10">
    <location>
        <begin position="234"/>
        <end position="478"/>
    </location>
</feature>
<dbReference type="HAMAP" id="MF_01148">
    <property type="entry name" value="Lnt"/>
    <property type="match status" value="1"/>
</dbReference>
<dbReference type="Gene3D" id="3.60.110.10">
    <property type="entry name" value="Carbon-nitrogen hydrolase"/>
    <property type="match status" value="1"/>
</dbReference>
<dbReference type="PROSITE" id="PS50263">
    <property type="entry name" value="CN_HYDROLASE"/>
    <property type="match status" value="1"/>
</dbReference>
<dbReference type="RefSeq" id="WP_338530086.1">
    <property type="nucleotide sequence ID" value="NZ_CP030941.1"/>
</dbReference>
<dbReference type="NCBIfam" id="TIGR00546">
    <property type="entry name" value="lnt"/>
    <property type="match status" value="1"/>
</dbReference>
<accession>A0ABY5MIG7</accession>
<comment type="function">
    <text evidence="9">Catalyzes the phospholipid dependent N-acylation of the N-terminal cysteine of apolipoprotein, the last step in lipoprotein maturation.</text>
</comment>
<dbReference type="Pfam" id="PF20154">
    <property type="entry name" value="LNT_N"/>
    <property type="match status" value="1"/>
</dbReference>
<keyword evidence="6 9" id="KW-1133">Transmembrane helix</keyword>
<dbReference type="Proteomes" id="UP001342418">
    <property type="component" value="Chromosome"/>
</dbReference>
<feature type="transmembrane region" description="Helical" evidence="9">
    <location>
        <begin position="169"/>
        <end position="192"/>
    </location>
</feature>
<reference evidence="11 12" key="1">
    <citation type="submission" date="2018-07" db="EMBL/GenBank/DDBJ databases">
        <title>Genome sequence of Nitratireductor thuwali#1536.</title>
        <authorList>
            <person name="Michoud G."/>
            <person name="Merlino G."/>
            <person name="Sefrji F.O."/>
            <person name="Daffonchio D."/>
        </authorList>
    </citation>
    <scope>NUCLEOTIDE SEQUENCE [LARGE SCALE GENOMIC DNA]</scope>
    <source>
        <strain evidence="12">Nit1536</strain>
    </source>
</reference>
<dbReference type="SUPFAM" id="SSF56317">
    <property type="entry name" value="Carbon-nitrogen hydrolase"/>
    <property type="match status" value="1"/>
</dbReference>
<proteinExistence type="inferred from homology"/>
<evidence type="ECO:0000256" key="9">
    <source>
        <dbReference type="HAMAP-Rule" id="MF_01148"/>
    </source>
</evidence>
<evidence type="ECO:0000313" key="12">
    <source>
        <dbReference type="Proteomes" id="UP001342418"/>
    </source>
</evidence>
<keyword evidence="4 9" id="KW-0808">Transferase</keyword>
<comment type="catalytic activity">
    <reaction evidence="9">
        <text>N-terminal S-1,2-diacyl-sn-glyceryl-L-cysteinyl-[lipoprotein] + a glycerophospholipid = N-acyl-S-1,2-diacyl-sn-glyceryl-L-cysteinyl-[lipoprotein] + a 2-acyl-sn-glycero-3-phospholipid + H(+)</text>
        <dbReference type="Rhea" id="RHEA:48228"/>
        <dbReference type="Rhea" id="RHEA-COMP:14681"/>
        <dbReference type="Rhea" id="RHEA-COMP:14684"/>
        <dbReference type="ChEBI" id="CHEBI:15378"/>
        <dbReference type="ChEBI" id="CHEBI:136912"/>
        <dbReference type="ChEBI" id="CHEBI:140656"/>
        <dbReference type="ChEBI" id="CHEBI:140657"/>
        <dbReference type="ChEBI" id="CHEBI:140660"/>
        <dbReference type="EC" id="2.3.1.269"/>
    </reaction>
</comment>
<comment type="subcellular location">
    <subcellularLocation>
        <location evidence="1 9">Cell membrane</location>
        <topology evidence="1 9">Multi-pass membrane protein</topology>
    </subcellularLocation>
</comment>
<dbReference type="InterPro" id="IPR004563">
    <property type="entry name" value="Apolipo_AcylTrfase"/>
</dbReference>
<feature type="transmembrane region" description="Helical" evidence="9">
    <location>
        <begin position="99"/>
        <end position="122"/>
    </location>
</feature>
<dbReference type="InterPro" id="IPR036526">
    <property type="entry name" value="C-N_Hydrolase_sf"/>
</dbReference>
<evidence type="ECO:0000313" key="11">
    <source>
        <dbReference type="EMBL" id="UUP17790.1"/>
    </source>
</evidence>
<evidence type="ECO:0000256" key="6">
    <source>
        <dbReference type="ARBA" id="ARBA00022989"/>
    </source>
</evidence>
<evidence type="ECO:0000256" key="4">
    <source>
        <dbReference type="ARBA" id="ARBA00022679"/>
    </source>
</evidence>
<protein>
    <recommendedName>
        <fullName evidence="9">Apolipoprotein N-acyltransferase</fullName>
        <shortName evidence="9">ALP N-acyltransferase</shortName>
        <ecNumber evidence="9">2.3.1.269</ecNumber>
    </recommendedName>
</protein>
<feature type="transmembrane region" description="Helical" evidence="9">
    <location>
        <begin position="134"/>
        <end position="157"/>
    </location>
</feature>
<evidence type="ECO:0000256" key="3">
    <source>
        <dbReference type="ARBA" id="ARBA00022475"/>
    </source>
</evidence>
<evidence type="ECO:0000256" key="8">
    <source>
        <dbReference type="ARBA" id="ARBA00023315"/>
    </source>
</evidence>
<name>A0ABY5MIG7_9HYPH</name>
<evidence type="ECO:0000256" key="2">
    <source>
        <dbReference type="ARBA" id="ARBA00010065"/>
    </source>
</evidence>
<evidence type="ECO:0000256" key="5">
    <source>
        <dbReference type="ARBA" id="ARBA00022692"/>
    </source>
</evidence>
<dbReference type="Pfam" id="PF00795">
    <property type="entry name" value="CN_hydrolase"/>
    <property type="match status" value="1"/>
</dbReference>
<dbReference type="PANTHER" id="PTHR38686">
    <property type="entry name" value="APOLIPOPROTEIN N-ACYLTRANSFERASE"/>
    <property type="match status" value="1"/>
</dbReference>
<comment type="similarity">
    <text evidence="2 9">Belongs to the CN hydrolase family. Apolipoprotein N-acyltransferase subfamily.</text>
</comment>
<keyword evidence="12" id="KW-1185">Reference proteome</keyword>
<feature type="transmembrane region" description="Helical" evidence="9">
    <location>
        <begin position="486"/>
        <end position="507"/>
    </location>
</feature>